<sequence length="263" mass="30219">MNKTLKFFLYLIAFAALTILTQIGGIALIMGIIACRYLKFSYNIFVLTITAYLILTFIAVPHIAPIFGRERVKNTNNIRPTNLITILLNRNYVNPQLNELLQQTANKLPSEFELRYLDANFPFIDKFPLLPHLSHNDGKKIDISLVYQSSDGSLTNLKPSRSGYGVFVEPTSLEFNQTNECKKMGYFQYDFPKYLTLGTINSDIGFSSENTRILIQTLLSFEGIEKMFVEKHLVQRMNLKDSRIRFQGCQAVRHDDHLHVQVK</sequence>
<evidence type="ECO:0000313" key="2">
    <source>
        <dbReference type="EMBL" id="GEO19715.1"/>
    </source>
</evidence>
<evidence type="ECO:0000256" key="1">
    <source>
        <dbReference type="SAM" id="Phobius"/>
    </source>
</evidence>
<keyword evidence="1" id="KW-0472">Membrane</keyword>
<reference evidence="2 3" key="1">
    <citation type="submission" date="2019-07" db="EMBL/GenBank/DDBJ databases">
        <title>Whole genome shotgun sequence of Cyclobacterium qasimii NBRC 106168.</title>
        <authorList>
            <person name="Hosoyama A."/>
            <person name="Uohara A."/>
            <person name="Ohji S."/>
            <person name="Ichikawa N."/>
        </authorList>
    </citation>
    <scope>NUCLEOTIDE SEQUENCE [LARGE SCALE GENOMIC DNA]</scope>
    <source>
        <strain evidence="2 3">NBRC 106168</strain>
    </source>
</reference>
<dbReference type="EMBL" id="BJYV01000001">
    <property type="protein sequence ID" value="GEO19715.1"/>
    <property type="molecule type" value="Genomic_DNA"/>
</dbReference>
<feature type="transmembrane region" description="Helical" evidence="1">
    <location>
        <begin position="7"/>
        <end position="34"/>
    </location>
</feature>
<organism evidence="2 3">
    <name type="scientific">Cyclobacterium qasimii</name>
    <dbReference type="NCBI Taxonomy" id="1350429"/>
    <lineage>
        <taxon>Bacteria</taxon>
        <taxon>Pseudomonadati</taxon>
        <taxon>Bacteroidota</taxon>
        <taxon>Cytophagia</taxon>
        <taxon>Cytophagales</taxon>
        <taxon>Cyclobacteriaceae</taxon>
        <taxon>Cyclobacterium</taxon>
    </lineage>
</organism>
<keyword evidence="3" id="KW-1185">Reference proteome</keyword>
<comment type="caution">
    <text evidence="2">The sequence shown here is derived from an EMBL/GenBank/DDBJ whole genome shotgun (WGS) entry which is preliminary data.</text>
</comment>
<dbReference type="Proteomes" id="UP000321301">
    <property type="component" value="Unassembled WGS sequence"/>
</dbReference>
<keyword evidence="1" id="KW-1133">Transmembrane helix</keyword>
<keyword evidence="1" id="KW-0812">Transmembrane</keyword>
<dbReference type="PROSITE" id="PS51257">
    <property type="entry name" value="PROKAR_LIPOPROTEIN"/>
    <property type="match status" value="1"/>
</dbReference>
<dbReference type="AlphaFoldDB" id="A0A512C681"/>
<feature type="transmembrane region" description="Helical" evidence="1">
    <location>
        <begin position="40"/>
        <end position="64"/>
    </location>
</feature>
<gene>
    <name evidence="2" type="ORF">CQA01_02490</name>
</gene>
<protein>
    <submittedName>
        <fullName evidence="2">Uncharacterized protein</fullName>
    </submittedName>
</protein>
<proteinExistence type="predicted"/>
<evidence type="ECO:0000313" key="3">
    <source>
        <dbReference type="Proteomes" id="UP000321301"/>
    </source>
</evidence>
<dbReference type="RefSeq" id="WP_020889820.1">
    <property type="nucleotide sequence ID" value="NZ_BJYV01000001.1"/>
</dbReference>
<name>A0A512C681_9BACT</name>
<dbReference type="InterPro" id="IPR009045">
    <property type="entry name" value="Zn_M74/Hedgehog-like"/>
</dbReference>
<accession>A0A512C681</accession>
<dbReference type="Gene3D" id="3.30.1380.10">
    <property type="match status" value="1"/>
</dbReference>